<gene>
    <name evidence="1" type="ORF">K466DRAFT_592531</name>
</gene>
<sequence length="63" mass="6389">MELQSRSGSAVQSTGLGLGSWGVGAFPDSPTAILPGPGGRCDRRCCYPGARLADAVVLRGKQG</sequence>
<dbReference type="EMBL" id="ML212144">
    <property type="protein sequence ID" value="TFK79159.1"/>
    <property type="molecule type" value="Genomic_DNA"/>
</dbReference>
<evidence type="ECO:0000313" key="1">
    <source>
        <dbReference type="EMBL" id="TFK79159.1"/>
    </source>
</evidence>
<dbReference type="InParanoid" id="A0A5C3NQZ4"/>
<name>A0A5C3NQZ4_9APHY</name>
<evidence type="ECO:0000313" key="2">
    <source>
        <dbReference type="Proteomes" id="UP000308197"/>
    </source>
</evidence>
<dbReference type="Proteomes" id="UP000308197">
    <property type="component" value="Unassembled WGS sequence"/>
</dbReference>
<keyword evidence="2" id="KW-1185">Reference proteome</keyword>
<reference evidence="1 2" key="1">
    <citation type="journal article" date="2019" name="Nat. Ecol. Evol.">
        <title>Megaphylogeny resolves global patterns of mushroom evolution.</title>
        <authorList>
            <person name="Varga T."/>
            <person name="Krizsan K."/>
            <person name="Foldi C."/>
            <person name="Dima B."/>
            <person name="Sanchez-Garcia M."/>
            <person name="Sanchez-Ramirez S."/>
            <person name="Szollosi G.J."/>
            <person name="Szarkandi J.G."/>
            <person name="Papp V."/>
            <person name="Albert L."/>
            <person name="Andreopoulos W."/>
            <person name="Angelini C."/>
            <person name="Antonin V."/>
            <person name="Barry K.W."/>
            <person name="Bougher N.L."/>
            <person name="Buchanan P."/>
            <person name="Buyck B."/>
            <person name="Bense V."/>
            <person name="Catcheside P."/>
            <person name="Chovatia M."/>
            <person name="Cooper J."/>
            <person name="Damon W."/>
            <person name="Desjardin D."/>
            <person name="Finy P."/>
            <person name="Geml J."/>
            <person name="Haridas S."/>
            <person name="Hughes K."/>
            <person name="Justo A."/>
            <person name="Karasinski D."/>
            <person name="Kautmanova I."/>
            <person name="Kiss B."/>
            <person name="Kocsube S."/>
            <person name="Kotiranta H."/>
            <person name="LaButti K.M."/>
            <person name="Lechner B.E."/>
            <person name="Liimatainen K."/>
            <person name="Lipzen A."/>
            <person name="Lukacs Z."/>
            <person name="Mihaltcheva S."/>
            <person name="Morgado L.N."/>
            <person name="Niskanen T."/>
            <person name="Noordeloos M.E."/>
            <person name="Ohm R.A."/>
            <person name="Ortiz-Santana B."/>
            <person name="Ovrebo C."/>
            <person name="Racz N."/>
            <person name="Riley R."/>
            <person name="Savchenko A."/>
            <person name="Shiryaev A."/>
            <person name="Soop K."/>
            <person name="Spirin V."/>
            <person name="Szebenyi C."/>
            <person name="Tomsovsky M."/>
            <person name="Tulloss R.E."/>
            <person name="Uehling J."/>
            <person name="Grigoriev I.V."/>
            <person name="Vagvolgyi C."/>
            <person name="Papp T."/>
            <person name="Martin F.M."/>
            <person name="Miettinen O."/>
            <person name="Hibbett D.S."/>
            <person name="Nagy L.G."/>
        </authorList>
    </citation>
    <scope>NUCLEOTIDE SEQUENCE [LARGE SCALE GENOMIC DNA]</scope>
    <source>
        <strain evidence="1 2">HHB13444</strain>
    </source>
</reference>
<organism evidence="1 2">
    <name type="scientific">Polyporus arcularius HHB13444</name>
    <dbReference type="NCBI Taxonomy" id="1314778"/>
    <lineage>
        <taxon>Eukaryota</taxon>
        <taxon>Fungi</taxon>
        <taxon>Dikarya</taxon>
        <taxon>Basidiomycota</taxon>
        <taxon>Agaricomycotina</taxon>
        <taxon>Agaricomycetes</taxon>
        <taxon>Polyporales</taxon>
        <taxon>Polyporaceae</taxon>
        <taxon>Polyporus</taxon>
    </lineage>
</organism>
<proteinExistence type="predicted"/>
<accession>A0A5C3NQZ4</accession>
<dbReference type="AlphaFoldDB" id="A0A5C3NQZ4"/>
<protein>
    <submittedName>
        <fullName evidence="1">Uncharacterized protein</fullName>
    </submittedName>
</protein>